<dbReference type="Gene3D" id="3.20.20.70">
    <property type="entry name" value="Aldolase class I"/>
    <property type="match status" value="1"/>
</dbReference>
<dbReference type="CDD" id="cd01335">
    <property type="entry name" value="Radical_SAM"/>
    <property type="match status" value="1"/>
</dbReference>
<dbReference type="InterPro" id="IPR013785">
    <property type="entry name" value="Aldolase_TIM"/>
</dbReference>
<keyword evidence="4" id="KW-0411">Iron-sulfur</keyword>
<keyword evidence="1" id="KW-0949">S-adenosyl-L-methionine</keyword>
<dbReference type="SFLD" id="SFLDS00029">
    <property type="entry name" value="Radical_SAM"/>
    <property type="match status" value="1"/>
</dbReference>
<evidence type="ECO:0000256" key="2">
    <source>
        <dbReference type="ARBA" id="ARBA00022723"/>
    </source>
</evidence>
<dbReference type="Proteomes" id="UP000179242">
    <property type="component" value="Unassembled WGS sequence"/>
</dbReference>
<feature type="domain" description="Radical SAM core" evidence="5">
    <location>
        <begin position="15"/>
        <end position="166"/>
    </location>
</feature>
<dbReference type="AlphaFoldDB" id="A0A1F4U5M9"/>
<dbReference type="GO" id="GO:0003824">
    <property type="term" value="F:catalytic activity"/>
    <property type="evidence" value="ECO:0007669"/>
    <property type="project" value="InterPro"/>
</dbReference>
<dbReference type="SFLD" id="SFLDG01067">
    <property type="entry name" value="SPASM/twitch_domain_containing"/>
    <property type="match status" value="1"/>
</dbReference>
<reference evidence="6 7" key="1">
    <citation type="journal article" date="2016" name="Nat. Commun.">
        <title>Thousands of microbial genomes shed light on interconnected biogeochemical processes in an aquifer system.</title>
        <authorList>
            <person name="Anantharaman K."/>
            <person name="Brown C.T."/>
            <person name="Hug L.A."/>
            <person name="Sharon I."/>
            <person name="Castelle C.J."/>
            <person name="Probst A.J."/>
            <person name="Thomas B.C."/>
            <person name="Singh A."/>
            <person name="Wilkins M.J."/>
            <person name="Karaoz U."/>
            <person name="Brodie E.L."/>
            <person name="Williams K.H."/>
            <person name="Hubbard S.S."/>
            <person name="Banfield J.F."/>
        </authorList>
    </citation>
    <scope>NUCLEOTIDE SEQUENCE [LARGE SCALE GENOMIC DNA]</scope>
</reference>
<proteinExistence type="predicted"/>
<dbReference type="InterPro" id="IPR050377">
    <property type="entry name" value="Radical_SAM_PqqE_MftC-like"/>
</dbReference>
<comment type="caution">
    <text evidence="6">The sequence shown here is derived from an EMBL/GenBank/DDBJ whole genome shotgun (WGS) entry which is preliminary data.</text>
</comment>
<evidence type="ECO:0000259" key="5">
    <source>
        <dbReference type="Pfam" id="PF04055"/>
    </source>
</evidence>
<dbReference type="PANTHER" id="PTHR11228:SF7">
    <property type="entry name" value="PQQA PEPTIDE CYCLASE"/>
    <property type="match status" value="1"/>
</dbReference>
<dbReference type="InterPro" id="IPR058240">
    <property type="entry name" value="rSAM_sf"/>
</dbReference>
<dbReference type="EMBL" id="MEUJ01000004">
    <property type="protein sequence ID" value="OGC40211.1"/>
    <property type="molecule type" value="Genomic_DNA"/>
</dbReference>
<accession>A0A1F4U5M9</accession>
<evidence type="ECO:0000256" key="3">
    <source>
        <dbReference type="ARBA" id="ARBA00023004"/>
    </source>
</evidence>
<dbReference type="PANTHER" id="PTHR11228">
    <property type="entry name" value="RADICAL SAM DOMAIN PROTEIN"/>
    <property type="match status" value="1"/>
</dbReference>
<evidence type="ECO:0000313" key="7">
    <source>
        <dbReference type="Proteomes" id="UP000179242"/>
    </source>
</evidence>
<sequence length="287" mass="32041">MTTIIRKLQEVPHMVTYACPLKCDHCYLSAGERKTPIRRFTQDQADAFYDTYRPTVVSATGGDSLVEPELVRILARSTEKFGGALELVTSGMLLKNDFVRELTDINRGAFFQVSLDGLKDYHNGLRRDVNAFDAAMNAIDLCSATGRTTKVRMTVTADNVGQIPEIISQLDRFSRSNIRLLMRPVINAGRASRNSIGFVDTSSLSGFGGLPQHIWLETVNSVGPCGNCIDTVAIDPQGDIYDCVYFTFNPEYKIGSMYTTFNGLKRHRQFAEYMGRCYAREHYGVNG</sequence>
<organism evidence="6 7">
    <name type="scientific">candidate division WOR-1 bacterium RIFOXYC2_FULL_46_14</name>
    <dbReference type="NCBI Taxonomy" id="1802587"/>
    <lineage>
        <taxon>Bacteria</taxon>
        <taxon>Bacillati</taxon>
        <taxon>Saganbacteria</taxon>
    </lineage>
</organism>
<name>A0A1F4U5M9_UNCSA</name>
<evidence type="ECO:0000313" key="6">
    <source>
        <dbReference type="EMBL" id="OGC40211.1"/>
    </source>
</evidence>
<dbReference type="InterPro" id="IPR007197">
    <property type="entry name" value="rSAM"/>
</dbReference>
<evidence type="ECO:0000256" key="4">
    <source>
        <dbReference type="ARBA" id="ARBA00023014"/>
    </source>
</evidence>
<keyword evidence="3" id="KW-0408">Iron</keyword>
<protein>
    <recommendedName>
        <fullName evidence="5">Radical SAM core domain-containing protein</fullName>
    </recommendedName>
</protein>
<dbReference type="GO" id="GO:0046872">
    <property type="term" value="F:metal ion binding"/>
    <property type="evidence" value="ECO:0007669"/>
    <property type="project" value="UniProtKB-KW"/>
</dbReference>
<dbReference type="GO" id="GO:0051536">
    <property type="term" value="F:iron-sulfur cluster binding"/>
    <property type="evidence" value="ECO:0007669"/>
    <property type="project" value="UniProtKB-KW"/>
</dbReference>
<evidence type="ECO:0000256" key="1">
    <source>
        <dbReference type="ARBA" id="ARBA00022691"/>
    </source>
</evidence>
<keyword evidence="2" id="KW-0479">Metal-binding</keyword>
<dbReference type="SUPFAM" id="SSF102114">
    <property type="entry name" value="Radical SAM enzymes"/>
    <property type="match status" value="1"/>
</dbReference>
<gene>
    <name evidence="6" type="ORF">A2438_02870</name>
</gene>
<dbReference type="Pfam" id="PF04055">
    <property type="entry name" value="Radical_SAM"/>
    <property type="match status" value="1"/>
</dbReference>